<organism evidence="1 2">
    <name type="scientific">Legionella geestiana</name>
    <dbReference type="NCBI Taxonomy" id="45065"/>
    <lineage>
        <taxon>Bacteria</taxon>
        <taxon>Pseudomonadati</taxon>
        <taxon>Pseudomonadota</taxon>
        <taxon>Gammaproteobacteria</taxon>
        <taxon>Legionellales</taxon>
        <taxon>Legionellaceae</taxon>
        <taxon>Legionella</taxon>
    </lineage>
</organism>
<dbReference type="OrthoDB" id="9788724at2"/>
<comment type="caution">
    <text evidence="1">The sequence shown here is derived from an EMBL/GenBank/DDBJ whole genome shotgun (WGS) entry which is preliminary data.</text>
</comment>
<dbReference type="PANTHER" id="PTHR31061">
    <property type="entry name" value="LD22376P"/>
    <property type="match status" value="1"/>
</dbReference>
<evidence type="ECO:0000313" key="1">
    <source>
        <dbReference type="EMBL" id="KTC97124.1"/>
    </source>
</evidence>
<dbReference type="Pfam" id="PF07786">
    <property type="entry name" value="HGSNAT_cat"/>
    <property type="match status" value="1"/>
</dbReference>
<dbReference type="EC" id="2.3.1.78" evidence="1"/>
<accession>A0A0W0TNF3</accession>
<keyword evidence="2" id="KW-1185">Reference proteome</keyword>
<dbReference type="EMBL" id="LNYC01000073">
    <property type="protein sequence ID" value="KTC97124.1"/>
    <property type="molecule type" value="Genomic_DNA"/>
</dbReference>
<dbReference type="Proteomes" id="UP000054785">
    <property type="component" value="Unassembled WGS sequence"/>
</dbReference>
<dbReference type="STRING" id="45065.Lgee_2095"/>
<keyword evidence="1" id="KW-0808">Transferase</keyword>
<name>A0A0W0TNF3_9GAMM</name>
<proteinExistence type="predicted"/>
<dbReference type="AlphaFoldDB" id="A0A0W0TNF3"/>
<dbReference type="PANTHER" id="PTHR31061:SF24">
    <property type="entry name" value="LD22376P"/>
    <property type="match status" value="1"/>
</dbReference>
<dbReference type="InterPro" id="IPR012429">
    <property type="entry name" value="HGSNAT_cat"/>
</dbReference>
<protein>
    <submittedName>
        <fullName evidence="1">Putative Heparan-alpha-glucosaminide N-acetyltransferase</fullName>
        <ecNumber evidence="1">2.3.1.78</ecNumber>
    </submittedName>
</protein>
<dbReference type="PATRIC" id="fig|45065.4.peg.2274"/>
<evidence type="ECO:0000313" key="2">
    <source>
        <dbReference type="Proteomes" id="UP000054785"/>
    </source>
</evidence>
<gene>
    <name evidence="1" type="ORF">Lgee_2095</name>
</gene>
<keyword evidence="1" id="KW-0012">Acyltransferase</keyword>
<dbReference type="GO" id="GO:0015019">
    <property type="term" value="F:heparan-alpha-glucosaminide N-acetyltransferase activity"/>
    <property type="evidence" value="ECO:0007669"/>
    <property type="project" value="UniProtKB-EC"/>
</dbReference>
<sequence>MPLMTRMHEAESQARSRRLLSLDAFRGLVIALMVLVNSPGRPETWNILKHATWDGCSLADCVFPFFVVILGMSSVLAISSALERGVSQSALYLAIIWRAFYLFMAGLLLNAFPHHLSDFAVRMPGVLQRIALCYLASALLVMKTSARTQLILAVLILAGYWLLYRHVPGGDAIAWIGGIDRAIFGASHLYRPDFDPEGLLTTLPAFASVLLGNLAGYQLKRTQNVAENLLFFTGFSLLLMFGGWVLSFTFPLNKSLWSSSYVLMTAGLSYLVYAVCYALIEGCGMRRGAYPFILMGRHALLIYLLHVFFLKLQQMVLIRMPDGSEVSFRRFVTDTLFGALSPEKASFGYALIYMLLWLLFAFCSEHLSYKKSRPSLKPHLQPKNLIDDSP</sequence>
<reference evidence="1 2" key="1">
    <citation type="submission" date="2015-11" db="EMBL/GenBank/DDBJ databases">
        <title>Genomic analysis of 38 Legionella species identifies large and diverse effector repertoires.</title>
        <authorList>
            <person name="Burstein D."/>
            <person name="Amaro F."/>
            <person name="Zusman T."/>
            <person name="Lifshitz Z."/>
            <person name="Cohen O."/>
            <person name="Gilbert J.A."/>
            <person name="Pupko T."/>
            <person name="Shuman H.A."/>
            <person name="Segal G."/>
        </authorList>
    </citation>
    <scope>NUCLEOTIDE SEQUENCE [LARGE SCALE GENOMIC DNA]</scope>
    <source>
        <strain evidence="1 2">ATCC 49504</strain>
    </source>
</reference>